<feature type="region of interest" description="Disordered" evidence="10">
    <location>
        <begin position="27"/>
        <end position="54"/>
    </location>
</feature>
<feature type="binding site" evidence="7">
    <location>
        <position position="98"/>
    </location>
    <ligand>
        <name>Mg(2+)</name>
        <dbReference type="ChEBI" id="CHEBI:18420"/>
        <label>1</label>
    </ligand>
</feature>
<dbReference type="InterPro" id="IPR036691">
    <property type="entry name" value="Endo/exonu/phosph_ase_sf"/>
</dbReference>
<sequence>MTTTKTTNTITAARYCCSCFLNANTHHHHGNNRKRSKRGRRTLASFTSDTTTTTTTTNAPLRIVSWNVNGLRGTMKKHPHFVKDLYEKTRFDILCVQETKMQEGNVGEMVAVIEDDEDENDDDKGPGGLHHNQNDQLAAYFSCSTARKGYSGVAMITRPDVKFTSKPREGFHQRALDEADFEKTEENLEAFHLFNREGRVMTCELEKAVIINTYVPNSGEGLKRLRERIEVWEPAMKAHVSCLREDMMKEEEEKAIVWVGDFNVAHEKRDLWGNWTQNETSAGFTPEERLAFSNQLKDLRLTDSFRYRHPTADDKFTYWSYRAKSRERNRGWRIDYALVSDTMKENIKDAFIVSDFLGSDHCPLGVELRV</sequence>
<dbReference type="PANTHER" id="PTHR22748:SF6">
    <property type="entry name" value="DNA-(APURINIC OR APYRIMIDINIC SITE) ENDONUCLEASE"/>
    <property type="match status" value="1"/>
</dbReference>
<dbReference type="KEGG" id="bpg:Bathy09g01210"/>
<feature type="binding site" evidence="7">
    <location>
        <position position="360"/>
    </location>
    <ligand>
        <name>Mg(2+)</name>
        <dbReference type="ChEBI" id="CHEBI:18420"/>
        <label>1</label>
    </ligand>
</feature>
<dbReference type="eggNOG" id="KOG1294">
    <property type="taxonomic scope" value="Eukaryota"/>
</dbReference>
<feature type="site" description="Transition state stabilizer" evidence="8">
    <location>
        <position position="263"/>
    </location>
</feature>
<dbReference type="STRING" id="41875.K8FEX5"/>
<dbReference type="Gene3D" id="3.60.10.10">
    <property type="entry name" value="Endonuclease/exonuclease/phosphatase"/>
    <property type="match status" value="1"/>
</dbReference>
<evidence type="ECO:0000256" key="8">
    <source>
        <dbReference type="PIRSR" id="PIRSR604808-3"/>
    </source>
</evidence>
<dbReference type="InterPro" id="IPR020848">
    <property type="entry name" value="AP_endonuclease_F1_CS"/>
</dbReference>
<reference evidence="12 13" key="1">
    <citation type="submission" date="2011-10" db="EMBL/GenBank/DDBJ databases">
        <authorList>
            <person name="Genoscope - CEA"/>
        </authorList>
    </citation>
    <scope>NUCLEOTIDE SEQUENCE [LARGE SCALE GENOMIC DNA]</scope>
    <source>
        <strain evidence="12 13">RCC 1105</strain>
    </source>
</reference>
<dbReference type="InterPro" id="IPR005135">
    <property type="entry name" value="Endo/exonuclease/phosphatase"/>
</dbReference>
<evidence type="ECO:0000256" key="1">
    <source>
        <dbReference type="ARBA" id="ARBA00001936"/>
    </source>
</evidence>
<dbReference type="InterPro" id="IPR004808">
    <property type="entry name" value="AP_endonuc_1"/>
</dbReference>
<dbReference type="EMBL" id="FO082270">
    <property type="protein sequence ID" value="CCO66646.1"/>
    <property type="molecule type" value="Genomic_DNA"/>
</dbReference>
<dbReference type="PROSITE" id="PS51435">
    <property type="entry name" value="AP_NUCLEASE_F1_4"/>
    <property type="match status" value="1"/>
</dbReference>
<feature type="domain" description="Endonuclease/exonuclease/phosphatase" evidence="11">
    <location>
        <begin position="64"/>
        <end position="361"/>
    </location>
</feature>
<dbReference type="GO" id="GO:0005634">
    <property type="term" value="C:nucleus"/>
    <property type="evidence" value="ECO:0007669"/>
    <property type="project" value="TreeGrafter"/>
</dbReference>
<dbReference type="RefSeq" id="XP_007511086.1">
    <property type="nucleotide sequence ID" value="XM_007511024.1"/>
</dbReference>
<dbReference type="SUPFAM" id="SSF56219">
    <property type="entry name" value="DNase I-like"/>
    <property type="match status" value="1"/>
</dbReference>
<evidence type="ECO:0000256" key="4">
    <source>
        <dbReference type="ARBA" id="ARBA00022801"/>
    </source>
</evidence>
<feature type="binding site" evidence="7">
    <location>
        <position position="261"/>
    </location>
    <ligand>
        <name>Mg(2+)</name>
        <dbReference type="ChEBI" id="CHEBI:18420"/>
        <label>1</label>
    </ligand>
</feature>
<dbReference type="GO" id="GO:0008081">
    <property type="term" value="F:phosphoric diester hydrolase activity"/>
    <property type="evidence" value="ECO:0007669"/>
    <property type="project" value="TreeGrafter"/>
</dbReference>
<dbReference type="GO" id="GO:0046872">
    <property type="term" value="F:metal ion binding"/>
    <property type="evidence" value="ECO:0007669"/>
    <property type="project" value="UniProtKB-KW"/>
</dbReference>
<dbReference type="OrthoDB" id="498125at2759"/>
<feature type="binding site" evidence="7">
    <location>
        <position position="67"/>
    </location>
    <ligand>
        <name>Mg(2+)</name>
        <dbReference type="ChEBI" id="CHEBI:18420"/>
        <label>1</label>
    </ligand>
</feature>
<dbReference type="GO" id="GO:0006284">
    <property type="term" value="P:base-excision repair"/>
    <property type="evidence" value="ECO:0007669"/>
    <property type="project" value="TreeGrafter"/>
</dbReference>
<dbReference type="PROSITE" id="PS00726">
    <property type="entry name" value="AP_NUCLEASE_F1_1"/>
    <property type="match status" value="1"/>
</dbReference>
<evidence type="ECO:0000259" key="11">
    <source>
        <dbReference type="Pfam" id="PF03372"/>
    </source>
</evidence>
<evidence type="ECO:0000256" key="3">
    <source>
        <dbReference type="ARBA" id="ARBA00022723"/>
    </source>
</evidence>
<feature type="site" description="Interaction with DNA substrate" evidence="8">
    <location>
        <position position="361"/>
    </location>
</feature>
<feature type="active site" description="Proton donor/acceptor" evidence="6">
    <location>
        <position position="261"/>
    </location>
</feature>
<comment type="cofactor">
    <cofactor evidence="7 9">
        <name>Mg(2+)</name>
        <dbReference type="ChEBI" id="CHEBI:18420"/>
    </cofactor>
    <cofactor evidence="7 9">
        <name>Mn(2+)</name>
        <dbReference type="ChEBI" id="CHEBI:29035"/>
    </cofactor>
    <text evidence="7 9">Probably binds two magnesium or manganese ions per subunit.</text>
</comment>
<dbReference type="CDD" id="cd09087">
    <property type="entry name" value="Ape1-like_AP-endo"/>
    <property type="match status" value="1"/>
</dbReference>
<name>K8FEX5_9CHLO</name>
<keyword evidence="7" id="KW-0464">Manganese</keyword>
<gene>
    <name evidence="12" type="ORF">Bathy09g01210</name>
</gene>
<organism evidence="12 13">
    <name type="scientific">Bathycoccus prasinos</name>
    <dbReference type="NCBI Taxonomy" id="41875"/>
    <lineage>
        <taxon>Eukaryota</taxon>
        <taxon>Viridiplantae</taxon>
        <taxon>Chlorophyta</taxon>
        <taxon>Mamiellophyceae</taxon>
        <taxon>Mamiellales</taxon>
        <taxon>Bathycoccaceae</taxon>
        <taxon>Bathycoccus</taxon>
    </lineage>
</organism>
<evidence type="ECO:0000256" key="9">
    <source>
        <dbReference type="RuleBase" id="RU362131"/>
    </source>
</evidence>
<dbReference type="NCBIfam" id="TIGR00633">
    <property type="entry name" value="xth"/>
    <property type="match status" value="1"/>
</dbReference>
<evidence type="ECO:0000313" key="12">
    <source>
        <dbReference type="EMBL" id="CCO66646.1"/>
    </source>
</evidence>
<dbReference type="GO" id="GO:0008311">
    <property type="term" value="F:double-stranded DNA 3'-5' DNA exonuclease activity"/>
    <property type="evidence" value="ECO:0007669"/>
    <property type="project" value="TreeGrafter"/>
</dbReference>
<feature type="compositionally biased region" description="Basic residues" evidence="10">
    <location>
        <begin position="27"/>
        <end position="41"/>
    </location>
</feature>
<dbReference type="Proteomes" id="UP000198341">
    <property type="component" value="Chromosome 9"/>
</dbReference>
<feature type="active site" description="Proton acceptor" evidence="6">
    <location>
        <position position="361"/>
    </location>
</feature>
<keyword evidence="9" id="KW-0227">DNA damage</keyword>
<comment type="cofactor">
    <cofactor evidence="1">
        <name>Mn(2+)</name>
        <dbReference type="ChEBI" id="CHEBI:29035"/>
    </cofactor>
</comment>
<evidence type="ECO:0000256" key="2">
    <source>
        <dbReference type="ARBA" id="ARBA00007092"/>
    </source>
</evidence>
<keyword evidence="9" id="KW-0234">DNA repair</keyword>
<evidence type="ECO:0000256" key="5">
    <source>
        <dbReference type="ARBA" id="ARBA00022842"/>
    </source>
</evidence>
<feature type="site" description="Important for catalytic activity" evidence="8">
    <location>
        <position position="335"/>
    </location>
</feature>
<dbReference type="Pfam" id="PF03372">
    <property type="entry name" value="Exo_endo_phos"/>
    <property type="match status" value="1"/>
</dbReference>
<evidence type="ECO:0000256" key="10">
    <source>
        <dbReference type="SAM" id="MobiDB-lite"/>
    </source>
</evidence>
<dbReference type="InterPro" id="IPR020847">
    <property type="entry name" value="AP_endonuclease_F1_BS"/>
</dbReference>
<dbReference type="PANTHER" id="PTHR22748">
    <property type="entry name" value="AP ENDONUCLEASE"/>
    <property type="match status" value="1"/>
</dbReference>
<keyword evidence="5 7" id="KW-0460">Magnesium</keyword>
<evidence type="ECO:0000256" key="6">
    <source>
        <dbReference type="PIRSR" id="PIRSR604808-1"/>
    </source>
</evidence>
<evidence type="ECO:0000313" key="13">
    <source>
        <dbReference type="Proteomes" id="UP000198341"/>
    </source>
</evidence>
<protein>
    <recommendedName>
        <fullName evidence="9">DNA-(apurinic or apyrimidinic site) endonuclease</fullName>
        <ecNumber evidence="9">3.1.-.-</ecNumber>
    </recommendedName>
</protein>
<keyword evidence="13" id="KW-1185">Reference proteome</keyword>
<comment type="similarity">
    <text evidence="2 9">Belongs to the DNA repair enzymes AP/ExoA family.</text>
</comment>
<keyword evidence="3 7" id="KW-0479">Metal-binding</keyword>
<dbReference type="AlphaFoldDB" id="K8FEX5"/>
<dbReference type="EC" id="3.1.-.-" evidence="9"/>
<dbReference type="GO" id="GO:0003677">
    <property type="term" value="F:DNA binding"/>
    <property type="evidence" value="ECO:0007669"/>
    <property type="project" value="InterPro"/>
</dbReference>
<accession>K8FEX5</accession>
<dbReference type="GO" id="GO:0003906">
    <property type="term" value="F:DNA-(apurinic or apyrimidinic site) endonuclease activity"/>
    <property type="evidence" value="ECO:0007669"/>
    <property type="project" value="TreeGrafter"/>
</dbReference>
<dbReference type="GeneID" id="19013628"/>
<keyword evidence="4" id="KW-0378">Hydrolase</keyword>
<dbReference type="PROSITE" id="PS00728">
    <property type="entry name" value="AP_NUCLEASE_F1_3"/>
    <property type="match status" value="1"/>
</dbReference>
<feature type="binding site" evidence="7">
    <location>
        <position position="263"/>
    </location>
    <ligand>
        <name>Mg(2+)</name>
        <dbReference type="ChEBI" id="CHEBI:18420"/>
        <label>1</label>
    </ligand>
</feature>
<evidence type="ECO:0000256" key="7">
    <source>
        <dbReference type="PIRSR" id="PIRSR604808-2"/>
    </source>
</evidence>
<feature type="binding site" evidence="7">
    <location>
        <position position="361"/>
    </location>
    <ligand>
        <name>Mg(2+)</name>
        <dbReference type="ChEBI" id="CHEBI:18420"/>
        <label>1</label>
    </ligand>
</feature>
<proteinExistence type="inferred from homology"/>
<feature type="active site" evidence="6">
    <location>
        <position position="214"/>
    </location>
</feature>